<dbReference type="NCBIfam" id="NF007788">
    <property type="entry name" value="PRK10481.1"/>
    <property type="match status" value="1"/>
</dbReference>
<name>A0A736QNV4_SALEN</name>
<dbReference type="InterPro" id="IPR010843">
    <property type="entry name" value="Uncharacterised_AroM"/>
</dbReference>
<reference evidence="1" key="1">
    <citation type="journal article" date="2018" name="Genome Biol.">
        <title>SKESA: strategic k-mer extension for scrupulous assemblies.</title>
        <authorList>
            <person name="Souvorov A."/>
            <person name="Agarwala R."/>
            <person name="Lipman D.J."/>
        </authorList>
    </citation>
    <scope>NUCLEOTIDE SEQUENCE</scope>
    <source>
        <strain evidence="1">ILBSalm5516149</strain>
    </source>
</reference>
<sequence length="240" mass="26249">MSASLAILTIGVVPMSEVLPLLTEYIDEQHITHHSLLGKMSREDVMADYAVEPGDDPLLTLLNDNQIAHVSRQKVERDLQSVVEVLDNQGYDVIILMSTAAIKSMAARNSILLEPLRIIPPLVASIVDGHQVGVIVPVAELLAAQEKKWQVLQMPPVYSLANPVHGSEQQLIDAGQALLDQGADVIMLDCLGFHQRHRDILQQALDVPVLLSNVLIARLASELLVKFYVTGRTSGLYIGC</sequence>
<evidence type="ECO:0000313" key="1">
    <source>
        <dbReference type="EMBL" id="HAE7751514.1"/>
    </source>
</evidence>
<dbReference type="AlphaFoldDB" id="A0A736QNV4"/>
<comment type="caution">
    <text evidence="1">The sequence shown here is derived from an EMBL/GenBank/DDBJ whole genome shotgun (WGS) entry which is preliminary data.</text>
</comment>
<protein>
    <submittedName>
        <fullName evidence="1">AroM family protein</fullName>
    </submittedName>
</protein>
<reference evidence="1" key="2">
    <citation type="submission" date="2018-07" db="EMBL/GenBank/DDBJ databases">
        <authorList>
            <consortium name="NCBI Pathogen Detection Project"/>
        </authorList>
    </citation>
    <scope>NUCLEOTIDE SEQUENCE</scope>
    <source>
        <strain evidence="1">ILBSalm5516149</strain>
    </source>
</reference>
<gene>
    <name evidence="1" type="ORF">GNB32_001858</name>
</gene>
<organism evidence="1">
    <name type="scientific">Salmonella enteritidis</name>
    <dbReference type="NCBI Taxonomy" id="149539"/>
    <lineage>
        <taxon>Bacteria</taxon>
        <taxon>Pseudomonadati</taxon>
        <taxon>Pseudomonadota</taxon>
        <taxon>Gammaproteobacteria</taxon>
        <taxon>Enterobacterales</taxon>
        <taxon>Enterobacteriaceae</taxon>
        <taxon>Salmonella</taxon>
    </lineage>
</organism>
<dbReference type="EMBL" id="DAATAE010000003">
    <property type="protein sequence ID" value="HAE7751514.1"/>
    <property type="molecule type" value="Genomic_DNA"/>
</dbReference>
<dbReference type="Pfam" id="PF07302">
    <property type="entry name" value="AroM"/>
    <property type="match status" value="1"/>
</dbReference>
<proteinExistence type="predicted"/>
<accession>A0A736QNV4</accession>